<sequence>MLQFPNSMVDLVEWFSLLNVEFKVLIAIIAIPLCMVFIYVTFKLLEIFILLLKVILDAILRIFRKPSKITKKIKINKKKSKAPQEIDSIKQKNDEENEYYNKIDSDVEEVEENTTSEENGNIITNIHMNIQSNDEDFMTENTLHLIDCPNCGKKFSEISFSKIGDTFFVSCEECGKRYITNGDEYTEN</sequence>
<gene>
    <name evidence="1" type="ORF">DSAG12_00844</name>
</gene>
<accession>A0A5B9D7M7</accession>
<evidence type="ECO:0000313" key="1">
    <source>
        <dbReference type="EMBL" id="QEE15021.2"/>
    </source>
</evidence>
<keyword evidence="2" id="KW-1185">Reference proteome</keyword>
<reference evidence="1 2" key="1">
    <citation type="journal article" date="2020" name="Nature">
        <title>Isolation of an archaeon at the prokaryote-eukaryote interface.</title>
        <authorList>
            <person name="Imachi H."/>
            <person name="Nobu M.K."/>
            <person name="Nakahara N."/>
            <person name="Morono Y."/>
            <person name="Ogawara M."/>
            <person name="Takaki Y."/>
            <person name="Takano Y."/>
            <person name="Uematsu K."/>
            <person name="Ikuta T."/>
            <person name="Ito M."/>
            <person name="Matsui Y."/>
            <person name="Miyazaki M."/>
            <person name="Murata K."/>
            <person name="Saito Y."/>
            <person name="Sakai S."/>
            <person name="Song C."/>
            <person name="Tasumi E."/>
            <person name="Yamanaka Y."/>
            <person name="Yamaguchi T."/>
            <person name="Kamagata Y."/>
            <person name="Tamaki H."/>
            <person name="Takai K."/>
        </authorList>
    </citation>
    <scope>NUCLEOTIDE SEQUENCE [LARGE SCALE GENOMIC DNA]</scope>
    <source>
        <strain evidence="1 2">MK-D1</strain>
    </source>
</reference>
<reference evidence="1 2" key="2">
    <citation type="journal article" date="2024" name="Int. J. Syst. Evol. Microbiol.">
        <title>Promethearchaeum syntrophicum gen. nov., sp. nov., an anaerobic, obligately syntrophic archaeon, the first isolate of the lineage 'Asgard' archaea, and proposal of the new archaeal phylum Promethearchaeota phyl. nov. and kingdom Promethearchaeati regn. nov.</title>
        <authorList>
            <person name="Imachi H."/>
            <person name="Nobu M.K."/>
            <person name="Kato S."/>
            <person name="Takaki Y."/>
            <person name="Miyazaki M."/>
            <person name="Miyata M."/>
            <person name="Ogawara M."/>
            <person name="Saito Y."/>
            <person name="Sakai S."/>
            <person name="Tahara Y.O."/>
            <person name="Takano Y."/>
            <person name="Tasumi E."/>
            <person name="Uematsu K."/>
            <person name="Yoshimura T."/>
            <person name="Itoh T."/>
            <person name="Ohkuma M."/>
            <person name="Takai K."/>
        </authorList>
    </citation>
    <scope>NUCLEOTIDE SEQUENCE [LARGE SCALE GENOMIC DNA]</scope>
    <source>
        <strain evidence="1 2">MK-D1</strain>
    </source>
</reference>
<evidence type="ECO:0000313" key="2">
    <source>
        <dbReference type="Proteomes" id="UP000321408"/>
    </source>
</evidence>
<protein>
    <submittedName>
        <fullName evidence="1">Uncharacterized protein</fullName>
    </submittedName>
</protein>
<name>A0A5B9D7M7_9ARCH</name>
<dbReference type="Proteomes" id="UP000321408">
    <property type="component" value="Chromosome"/>
</dbReference>
<proteinExistence type="predicted"/>
<organism evidence="1 2">
    <name type="scientific">Promethearchaeum syntrophicum</name>
    <dbReference type="NCBI Taxonomy" id="2594042"/>
    <lineage>
        <taxon>Archaea</taxon>
        <taxon>Promethearchaeati</taxon>
        <taxon>Promethearchaeota</taxon>
        <taxon>Promethearchaeia</taxon>
        <taxon>Promethearchaeales</taxon>
        <taxon>Promethearchaeaceae</taxon>
        <taxon>Promethearchaeum</taxon>
    </lineage>
</organism>
<dbReference type="KEGG" id="psyt:DSAG12_00844"/>
<dbReference type="EMBL" id="CP042905">
    <property type="protein sequence ID" value="QEE15021.2"/>
    <property type="molecule type" value="Genomic_DNA"/>
</dbReference>
<dbReference type="AlphaFoldDB" id="A0A5B9D7M7"/>